<dbReference type="PANTHER" id="PTHR14211">
    <property type="entry name" value="GLIOMA SUPPRESSOR CANDIDATE REGION GENE 2"/>
    <property type="match status" value="1"/>
</dbReference>
<name>A0A8X7NTH2_CANPA</name>
<comment type="similarity">
    <text evidence="1 5">Belongs to the NOP53 family.</text>
</comment>
<dbReference type="GO" id="GO:0000463">
    <property type="term" value="P:maturation of LSU-rRNA from tricistronic rRNA transcript (SSU-rRNA, 5.8S rRNA, LSU-rRNA)"/>
    <property type="evidence" value="ECO:0007669"/>
    <property type="project" value="EnsemblFungi"/>
</dbReference>
<dbReference type="PIRSF" id="PIRSF017302">
    <property type="entry name" value="Gltscr2"/>
    <property type="match status" value="1"/>
</dbReference>
<dbReference type="Pfam" id="PF07767">
    <property type="entry name" value="Nop53"/>
    <property type="match status" value="1"/>
</dbReference>
<dbReference type="GO" id="GO:0000460">
    <property type="term" value="P:maturation of 5.8S rRNA"/>
    <property type="evidence" value="ECO:0007669"/>
    <property type="project" value="EnsemblFungi"/>
</dbReference>
<dbReference type="EMBL" id="JABWAB010000001">
    <property type="protein sequence ID" value="KAF6059364.1"/>
    <property type="molecule type" value="Genomic_DNA"/>
</dbReference>
<feature type="compositionally biased region" description="Basic residues" evidence="6">
    <location>
        <begin position="7"/>
        <end position="20"/>
    </location>
</feature>
<feature type="region of interest" description="Disordered" evidence="6">
    <location>
        <begin position="312"/>
        <end position="347"/>
    </location>
</feature>
<evidence type="ECO:0000256" key="2">
    <source>
        <dbReference type="ARBA" id="ARBA00018339"/>
    </source>
</evidence>
<evidence type="ECO:0000256" key="5">
    <source>
        <dbReference type="PIRNR" id="PIRNR017302"/>
    </source>
</evidence>
<dbReference type="Proteomes" id="UP000590412">
    <property type="component" value="Unassembled WGS sequence"/>
</dbReference>
<feature type="compositionally biased region" description="Acidic residues" evidence="6">
    <location>
        <begin position="245"/>
        <end position="260"/>
    </location>
</feature>
<dbReference type="OrthoDB" id="5072at2759"/>
<comment type="subcellular location">
    <subcellularLocation>
        <location evidence="5">Nucleus</location>
        <location evidence="5">Nucleolus</location>
    </subcellularLocation>
    <subcellularLocation>
        <location evidence="5">Nucleus</location>
        <location evidence="5">Nucleoplasm</location>
    </subcellularLocation>
</comment>
<dbReference type="GO" id="GO:0000027">
    <property type="term" value="P:ribosomal large subunit assembly"/>
    <property type="evidence" value="ECO:0007669"/>
    <property type="project" value="UniProtKB-UniRule"/>
</dbReference>
<evidence type="ECO:0000313" key="7">
    <source>
        <dbReference type="EMBL" id="KAF6059364.1"/>
    </source>
</evidence>
<evidence type="ECO:0000256" key="3">
    <source>
        <dbReference type="ARBA" id="ARBA00022517"/>
    </source>
</evidence>
<dbReference type="GO" id="GO:0000055">
    <property type="term" value="P:ribosomal large subunit export from nucleus"/>
    <property type="evidence" value="ECO:0007669"/>
    <property type="project" value="EnsemblFungi"/>
</dbReference>
<feature type="region of interest" description="Disordered" evidence="6">
    <location>
        <begin position="242"/>
        <end position="265"/>
    </location>
</feature>
<comment type="function">
    <text evidence="5">May play a role in ribosome biogenesis.</text>
</comment>
<dbReference type="AlphaFoldDB" id="A0A8X7NTH2"/>
<dbReference type="GO" id="GO:0005730">
    <property type="term" value="C:nucleolus"/>
    <property type="evidence" value="ECO:0007669"/>
    <property type="project" value="UniProtKB-SubCell"/>
</dbReference>
<keyword evidence="3 5" id="KW-0690">Ribosome biogenesis</keyword>
<sequence length="416" mass="48242">MSEQARTRKQPSRKGKKAWRKNVDLNDIEAKLQEVRDEEIVKGPSAQDDFVIDETPNFTSKEYKTPKKLKTQEILTNKSKVPALVNNRAKKNATIQGVKKTEMLRLLKLRGGKYKDESITMARIEQDGLVSGDSEDLWDDDSSTTTKHKAKIPDYGTSTAEVTPATVVPPTLRVKPIQVTKNDLTEKAVHAGKSYNPSLESWKELIDQEYGVEYQRELTRQSMEDHKLRIQELMVTLNDNMFSDGSDEEEEEKEEEDIIGENEKDYSLSINKPTKIKIKTKTKRNRQTKHKERVKLEQEIKDLKKQLKDLSNLDKILQKQQQEEDEGKSRTKPSEKPRSLKRNKLHKYTPIETPLELKLSDELTSNLKNLKPEGNLFYDQMLNLQSSGKIESRVPVHKKRKYAKKVTEKWTYKDFK</sequence>
<evidence type="ECO:0000256" key="6">
    <source>
        <dbReference type="SAM" id="MobiDB-lite"/>
    </source>
</evidence>
<reference evidence="7" key="1">
    <citation type="submission" date="2020-03" db="EMBL/GenBank/DDBJ databases">
        <title>FDA dAtabase for Regulatory Grade micrObial Sequences (FDA-ARGOS): Supporting development and validation of Infectious Disease Dx tests.</title>
        <authorList>
            <person name="Campos J."/>
            <person name="Goldberg B."/>
            <person name="Tallon L."/>
            <person name="Sadzewicz L."/>
            <person name="Vavikolanu K."/>
            <person name="Mehta A."/>
            <person name="Aluvathingal J."/>
            <person name="Nadendla S."/>
            <person name="Nandy P."/>
            <person name="Geyer C."/>
            <person name="Yan Y."/>
            <person name="Sichtig H."/>
        </authorList>
    </citation>
    <scope>NUCLEOTIDE SEQUENCE [LARGE SCALE GENOMIC DNA]</scope>
    <source>
        <strain evidence="7">FDAARGOS_652</strain>
    </source>
</reference>
<gene>
    <name evidence="7" type="ORF">FOB60_000946</name>
</gene>
<feature type="compositionally biased region" description="Basic and acidic residues" evidence="6">
    <location>
        <begin position="327"/>
        <end position="338"/>
    </location>
</feature>
<feature type="region of interest" description="Disordered" evidence="6">
    <location>
        <begin position="1"/>
        <end position="21"/>
    </location>
</feature>
<evidence type="ECO:0000313" key="8">
    <source>
        <dbReference type="Proteomes" id="UP000590412"/>
    </source>
</evidence>
<proteinExistence type="inferred from homology"/>
<dbReference type="InterPro" id="IPR011687">
    <property type="entry name" value="Nop53/GLTSCR2"/>
</dbReference>
<comment type="caution">
    <text evidence="7">The sequence shown here is derived from an EMBL/GenBank/DDBJ whole genome shotgun (WGS) entry which is preliminary data.</text>
</comment>
<dbReference type="PANTHER" id="PTHR14211:SF7">
    <property type="entry name" value="RIBOSOME BIOGENESIS PROTEIN NOP53"/>
    <property type="match status" value="1"/>
</dbReference>
<dbReference type="GO" id="GO:0000176">
    <property type="term" value="C:nuclear exosome (RNase complex)"/>
    <property type="evidence" value="ECO:0007669"/>
    <property type="project" value="EnsemblFungi"/>
</dbReference>
<accession>A0A8X7NTH2</accession>
<protein>
    <recommendedName>
        <fullName evidence="2 5">Ribosome biogenesis protein NOP53</fullName>
    </recommendedName>
</protein>
<dbReference type="GO" id="GO:0008097">
    <property type="term" value="F:5S rRNA binding"/>
    <property type="evidence" value="ECO:0007669"/>
    <property type="project" value="TreeGrafter"/>
</dbReference>
<evidence type="ECO:0000256" key="1">
    <source>
        <dbReference type="ARBA" id="ARBA00008838"/>
    </source>
</evidence>
<dbReference type="GO" id="GO:0005654">
    <property type="term" value="C:nucleoplasm"/>
    <property type="evidence" value="ECO:0007669"/>
    <property type="project" value="UniProtKB-SubCell"/>
</dbReference>
<feature type="region of interest" description="Disordered" evidence="6">
    <location>
        <begin position="131"/>
        <end position="152"/>
    </location>
</feature>
<feature type="compositionally biased region" description="Acidic residues" evidence="6">
    <location>
        <begin position="133"/>
        <end position="142"/>
    </location>
</feature>
<keyword evidence="4 5" id="KW-0539">Nucleus</keyword>
<organism evidence="7 8">
    <name type="scientific">Candida parapsilosis</name>
    <name type="common">Yeast</name>
    <dbReference type="NCBI Taxonomy" id="5480"/>
    <lineage>
        <taxon>Eukaryota</taxon>
        <taxon>Fungi</taxon>
        <taxon>Dikarya</taxon>
        <taxon>Ascomycota</taxon>
        <taxon>Saccharomycotina</taxon>
        <taxon>Pichiomycetes</taxon>
        <taxon>Debaryomycetaceae</taxon>
        <taxon>Candida/Lodderomyces clade</taxon>
        <taxon>Candida</taxon>
    </lineage>
</organism>
<evidence type="ECO:0000256" key="4">
    <source>
        <dbReference type="ARBA" id="ARBA00023242"/>
    </source>
</evidence>